<dbReference type="EMBL" id="CADCVQ010000148">
    <property type="protein sequence ID" value="CAA9523201.1"/>
    <property type="molecule type" value="Genomic_DNA"/>
</dbReference>
<evidence type="ECO:0008006" key="2">
    <source>
        <dbReference type="Google" id="ProtNLM"/>
    </source>
</evidence>
<dbReference type="AlphaFoldDB" id="A0A6J4TIV0"/>
<protein>
    <recommendedName>
        <fullName evidence="2">DUF3866 domain-containing protein</fullName>
    </recommendedName>
</protein>
<proteinExistence type="predicted"/>
<organism evidence="1">
    <name type="scientific">uncultured Solirubrobacteraceae bacterium</name>
    <dbReference type="NCBI Taxonomy" id="1162706"/>
    <lineage>
        <taxon>Bacteria</taxon>
        <taxon>Bacillati</taxon>
        <taxon>Actinomycetota</taxon>
        <taxon>Thermoleophilia</taxon>
        <taxon>Solirubrobacterales</taxon>
        <taxon>Solirubrobacteraceae</taxon>
        <taxon>environmental samples</taxon>
    </lineage>
</organism>
<dbReference type="InterPro" id="IPR024479">
    <property type="entry name" value="DUF3866"/>
</dbReference>
<name>A0A6J4TIV0_9ACTN</name>
<evidence type="ECO:0000313" key="1">
    <source>
        <dbReference type="EMBL" id="CAA9523201.1"/>
    </source>
</evidence>
<accession>A0A6J4TIV0</accession>
<reference evidence="1" key="1">
    <citation type="submission" date="2020-02" db="EMBL/GenBank/DDBJ databases">
        <authorList>
            <person name="Meier V. D."/>
        </authorList>
    </citation>
    <scope>NUCLEOTIDE SEQUENCE</scope>
    <source>
        <strain evidence="1">AVDCRST_MAG67</strain>
    </source>
</reference>
<gene>
    <name evidence="1" type="ORF">AVDCRST_MAG67-3852</name>
</gene>
<sequence>MLLLRRATVLAVGPAEPMEQRISIQVGEERRSAIADVGLVGAAQPGDEVIVNVEAVELGLGSGGFDIVHCNLTRGLEGQGTPRAHVMKLNYTSLQHAVLPVEEGDADGTPAALQLPLRRPAAAIGLHGQLAPLAWAFGQSTGGEGRLGYVQTAGGALPGGHSCVVRDLRDDGLLAGHLTAGPAYGGADGESITTAAALHHGLTELRWDAVVAGPGPGILGSGSALGHGGLQTLDSLHTALALGCDALLVPRMSSTDLRARHRGLSHHTRTVLDLLLRPVVVAIPQGQSPADERHDWREFPSDLDGYVASGLPTRSMGREDPLFFAAALAGGTALAHMR</sequence>
<dbReference type="Pfam" id="PF12982">
    <property type="entry name" value="DUF3866"/>
    <property type="match status" value="1"/>
</dbReference>